<evidence type="ECO:0000313" key="3">
    <source>
        <dbReference type="Proteomes" id="UP000199657"/>
    </source>
</evidence>
<reference evidence="2 3" key="1">
    <citation type="submission" date="2016-10" db="EMBL/GenBank/DDBJ databases">
        <authorList>
            <person name="de Groot N.N."/>
        </authorList>
    </citation>
    <scope>NUCLEOTIDE SEQUENCE [LARGE SCALE GENOMIC DNA]</scope>
    <source>
        <strain evidence="2 3">CGMCC 1.6291</strain>
    </source>
</reference>
<gene>
    <name evidence="2" type="ORF">SAMN04488052_102563</name>
</gene>
<dbReference type="STRING" id="406100.SAMN04488052_102563"/>
<dbReference type="AlphaFoldDB" id="A0A1H8S771"/>
<sequence length="153" mass="16761">MATEGKGPKRLAGAFKAMRGPAAGLYARATELRRWEARLLRELPLQAKGHVRVARIGRDALVLVADSPEWRHRLRYLAPRLQDVVAEQSGTRPETVTVRIGDLPRRPDTTTPKSLSKEAGRTIESAARHASDPRLADALAKLASRASGGQEKK</sequence>
<accession>A0A1H8S771</accession>
<dbReference type="Pfam" id="PF05258">
    <property type="entry name" value="DciA"/>
    <property type="match status" value="1"/>
</dbReference>
<dbReference type="OrthoDB" id="5797390at2"/>
<feature type="compositionally biased region" description="Basic and acidic residues" evidence="1">
    <location>
        <begin position="115"/>
        <end position="134"/>
    </location>
</feature>
<evidence type="ECO:0000256" key="1">
    <source>
        <dbReference type="SAM" id="MobiDB-lite"/>
    </source>
</evidence>
<dbReference type="Proteomes" id="UP000199657">
    <property type="component" value="Unassembled WGS sequence"/>
</dbReference>
<evidence type="ECO:0008006" key="4">
    <source>
        <dbReference type="Google" id="ProtNLM"/>
    </source>
</evidence>
<organism evidence="2 3">
    <name type="scientific">Aquisalimonas asiatica</name>
    <dbReference type="NCBI Taxonomy" id="406100"/>
    <lineage>
        <taxon>Bacteria</taxon>
        <taxon>Pseudomonadati</taxon>
        <taxon>Pseudomonadota</taxon>
        <taxon>Gammaproteobacteria</taxon>
        <taxon>Chromatiales</taxon>
        <taxon>Ectothiorhodospiraceae</taxon>
        <taxon>Aquisalimonas</taxon>
    </lineage>
</organism>
<feature type="region of interest" description="Disordered" evidence="1">
    <location>
        <begin position="102"/>
        <end position="134"/>
    </location>
</feature>
<dbReference type="InterPro" id="IPR007922">
    <property type="entry name" value="DciA-like"/>
</dbReference>
<keyword evidence="3" id="KW-1185">Reference proteome</keyword>
<dbReference type="EMBL" id="FOEG01000002">
    <property type="protein sequence ID" value="SEO74570.1"/>
    <property type="molecule type" value="Genomic_DNA"/>
</dbReference>
<dbReference type="RefSeq" id="WP_091641571.1">
    <property type="nucleotide sequence ID" value="NZ_FOEG01000002.1"/>
</dbReference>
<evidence type="ECO:0000313" key="2">
    <source>
        <dbReference type="EMBL" id="SEO74570.1"/>
    </source>
</evidence>
<protein>
    <recommendedName>
        <fullName evidence="4">DUF721 domain-containing protein</fullName>
    </recommendedName>
</protein>
<proteinExistence type="predicted"/>
<name>A0A1H8S771_9GAMM</name>